<dbReference type="Proteomes" id="UP000198504">
    <property type="component" value="Unassembled WGS sequence"/>
</dbReference>
<dbReference type="RefSeq" id="WP_139209720.1">
    <property type="nucleotide sequence ID" value="NZ_FOFA01000001.1"/>
</dbReference>
<evidence type="ECO:0000256" key="1">
    <source>
        <dbReference type="ARBA" id="ARBA00006479"/>
    </source>
</evidence>
<keyword evidence="3" id="KW-1185">Reference proteome</keyword>
<dbReference type="AlphaFoldDB" id="A0A1H9AEL1"/>
<accession>A0A1H9AEL1</accession>
<dbReference type="STRING" id="1036181.SAMN05421756_101575"/>
<reference evidence="3" key="1">
    <citation type="submission" date="2016-10" db="EMBL/GenBank/DDBJ databases">
        <authorList>
            <person name="Varghese N."/>
            <person name="Submissions S."/>
        </authorList>
    </citation>
    <scope>NUCLEOTIDE SEQUENCE [LARGE SCALE GENOMIC DNA]</scope>
    <source>
        <strain evidence="3">CGMCC 4.6856</strain>
    </source>
</reference>
<gene>
    <name evidence="2" type="ORF">SAMN05421756_101575</name>
</gene>
<dbReference type="EMBL" id="FOFA01000001">
    <property type="protein sequence ID" value="SEP74927.1"/>
    <property type="molecule type" value="Genomic_DNA"/>
</dbReference>
<dbReference type="Gene3D" id="3.30.420.40">
    <property type="match status" value="2"/>
</dbReference>
<comment type="similarity">
    <text evidence="1">Belongs to the ROK (NagC/XylR) family.</text>
</comment>
<dbReference type="SUPFAM" id="SSF53067">
    <property type="entry name" value="Actin-like ATPase domain"/>
    <property type="match status" value="1"/>
</dbReference>
<dbReference type="Pfam" id="PF00480">
    <property type="entry name" value="ROK"/>
    <property type="match status" value="1"/>
</dbReference>
<evidence type="ECO:0000313" key="2">
    <source>
        <dbReference type="EMBL" id="SEP74927.1"/>
    </source>
</evidence>
<dbReference type="GO" id="GO:0016301">
    <property type="term" value="F:kinase activity"/>
    <property type="evidence" value="ECO:0007669"/>
    <property type="project" value="UniProtKB-KW"/>
</dbReference>
<keyword evidence="2" id="KW-0808">Transferase</keyword>
<keyword evidence="2" id="KW-0418">Kinase</keyword>
<dbReference type="PANTHER" id="PTHR18964">
    <property type="entry name" value="ROK (REPRESSOR, ORF, KINASE) FAMILY"/>
    <property type="match status" value="1"/>
</dbReference>
<dbReference type="InterPro" id="IPR043129">
    <property type="entry name" value="ATPase_NBD"/>
</dbReference>
<evidence type="ECO:0000313" key="3">
    <source>
        <dbReference type="Proteomes" id="UP000198504"/>
    </source>
</evidence>
<sequence>MTEHPVPGLVGVVDVGGSHLLAAIACEGADGPVLGPRVRADVDAAAPREQLLDALTAPLADLPAPAWVFALPGPFDYAAGRGDFTGVGKFGALAGVDLRTELSARLRVDPERVRFLNDAQAYGLGEWWGTPDRPRRSVCITLGTGVGSTFLVDGSPVESGPGVPPHGWVHLLHLDGAPLEDRVSTRAVVARHAARTGETRSVRAIAEAARQGDEEARAVLAGTMRDLGRALGPALSAFAADELVVGGSMARSWDVLGDPLAAALAEVAGLDALVVRPSALLDDAPLLGAAWWFRRAGRPASPAPTP</sequence>
<proteinExistence type="inferred from homology"/>
<dbReference type="PANTHER" id="PTHR18964:SF169">
    <property type="entry name" value="N-ACETYLMANNOSAMINE KINASE"/>
    <property type="match status" value="1"/>
</dbReference>
<name>A0A1H9AEL1_9ACTN</name>
<organism evidence="2 3">
    <name type="scientific">Microlunatus flavus</name>
    <dbReference type="NCBI Taxonomy" id="1036181"/>
    <lineage>
        <taxon>Bacteria</taxon>
        <taxon>Bacillati</taxon>
        <taxon>Actinomycetota</taxon>
        <taxon>Actinomycetes</taxon>
        <taxon>Propionibacteriales</taxon>
        <taxon>Propionibacteriaceae</taxon>
        <taxon>Microlunatus</taxon>
    </lineage>
</organism>
<protein>
    <submittedName>
        <fullName evidence="2">Glucokinase</fullName>
    </submittedName>
</protein>
<dbReference type="OrthoDB" id="849313at2"/>
<dbReference type="InterPro" id="IPR000600">
    <property type="entry name" value="ROK"/>
</dbReference>